<keyword evidence="11" id="KW-1038">Host endoplasmic reticulum</keyword>
<proteinExistence type="inferred from homology"/>
<evidence type="ECO:0000256" key="7">
    <source>
        <dbReference type="ARBA" id="ARBA00022870"/>
    </source>
</evidence>
<protein>
    <recommendedName>
        <fullName evidence="4">Movement protein TGB2</fullName>
    </recommendedName>
    <alternativeName>
        <fullName evidence="12">Triple gene block 2 protein</fullName>
    </alternativeName>
</protein>
<evidence type="ECO:0000256" key="9">
    <source>
        <dbReference type="ARBA" id="ARBA00023031"/>
    </source>
</evidence>
<sequence length="108" mass="11211">MPLLPPPDTTKAILAVAVGCSIGLALFVLTRSTLPHVGDNLHSLPHGGSYRDGTKSINYCGPRKNYPSSNLLTNSTAFAPIIVVALTGAILLLSRGSSRCVACGRSHA</sequence>
<evidence type="ECO:0000256" key="1">
    <source>
        <dbReference type="ARBA" id="ARBA00002252"/>
    </source>
</evidence>
<evidence type="ECO:0000256" key="8">
    <source>
        <dbReference type="ARBA" id="ARBA00022989"/>
    </source>
</evidence>
<name>A0A1U9IL31_9VIRU</name>
<dbReference type="GO" id="GO:0044167">
    <property type="term" value="C:host cell endoplasmic reticulum membrane"/>
    <property type="evidence" value="ECO:0007669"/>
    <property type="project" value="UniProtKB-SubCell"/>
</dbReference>
<evidence type="ECO:0000313" key="14">
    <source>
        <dbReference type="EMBL" id="APU54659.1"/>
    </source>
</evidence>
<dbReference type="EMBL" id="KX255694">
    <property type="protein sequence ID" value="APU54659.1"/>
    <property type="molecule type" value="Genomic_RNA"/>
</dbReference>
<keyword evidence="10 13" id="KW-0472">Membrane</keyword>
<comment type="similarity">
    <text evidence="3">Belongs to the Tymovirales TGBp2 protein family.</text>
</comment>
<comment type="function">
    <text evidence="1">Plays a role in viral cell-to-cell propagation, by facilitating genome transport to neighboring plant cells through plasmosdesmata,.</text>
</comment>
<reference evidence="14" key="1">
    <citation type="submission" date="2016-05" db="EMBL/GenBank/DDBJ databases">
        <title>Complete genome sequence of Garlic common latent virus in India.</title>
        <authorList>
            <person name="Yadav V."/>
            <person name="Majumder S."/>
        </authorList>
    </citation>
    <scope>NUCLEOTIDE SEQUENCE</scope>
</reference>
<evidence type="ECO:0000256" key="4">
    <source>
        <dbReference type="ARBA" id="ARBA00013304"/>
    </source>
</evidence>
<keyword evidence="8 13" id="KW-1133">Transmembrane helix</keyword>
<dbReference type="Pfam" id="PF01307">
    <property type="entry name" value="Plant_vir_prot"/>
    <property type="match status" value="1"/>
</dbReference>
<organism evidence="14">
    <name type="scientific">Garlic common latent virus</name>
    <dbReference type="NCBI Taxonomy" id="47900"/>
    <lineage>
        <taxon>Viruses</taxon>
        <taxon>Riboviria</taxon>
        <taxon>Orthornavirae</taxon>
        <taxon>Kitrinoviricota</taxon>
        <taxon>Alsuviricetes</taxon>
        <taxon>Tymovirales</taxon>
        <taxon>Betaflexiviridae</taxon>
        <taxon>Quinvirinae</taxon>
        <taxon>Carlavirus</taxon>
        <taxon>Carlavirus latensallii</taxon>
    </lineage>
</organism>
<evidence type="ECO:0000256" key="6">
    <source>
        <dbReference type="ARBA" id="ARBA00022692"/>
    </source>
</evidence>
<evidence type="ECO:0000256" key="5">
    <source>
        <dbReference type="ARBA" id="ARBA00022448"/>
    </source>
</evidence>
<evidence type="ECO:0000256" key="3">
    <source>
        <dbReference type="ARBA" id="ARBA00010321"/>
    </source>
</evidence>
<evidence type="ECO:0000256" key="2">
    <source>
        <dbReference type="ARBA" id="ARBA00004625"/>
    </source>
</evidence>
<dbReference type="InterPro" id="IPR001896">
    <property type="entry name" value="Plant_vir_prot"/>
</dbReference>
<keyword evidence="5" id="KW-0813">Transport</keyword>
<dbReference type="GO" id="GO:0046740">
    <property type="term" value="P:transport of virus in host, cell to cell"/>
    <property type="evidence" value="ECO:0007669"/>
    <property type="project" value="UniProtKB-KW"/>
</dbReference>
<gene>
    <name evidence="14" type="primary">TGB2</name>
</gene>
<keyword evidence="7" id="KW-1043">Host membrane</keyword>
<comment type="subcellular location">
    <subcellularLocation>
        <location evidence="2">Host endoplasmic reticulum membrane</location>
    </subcellularLocation>
</comment>
<evidence type="ECO:0000256" key="13">
    <source>
        <dbReference type="SAM" id="Phobius"/>
    </source>
</evidence>
<evidence type="ECO:0000256" key="11">
    <source>
        <dbReference type="ARBA" id="ARBA00023184"/>
    </source>
</evidence>
<keyword evidence="6 13" id="KW-0812">Transmembrane</keyword>
<evidence type="ECO:0000256" key="10">
    <source>
        <dbReference type="ARBA" id="ARBA00023136"/>
    </source>
</evidence>
<keyword evidence="9" id="KW-0916">Viral movement protein</keyword>
<feature type="transmembrane region" description="Helical" evidence="13">
    <location>
        <begin position="12"/>
        <end position="30"/>
    </location>
</feature>
<accession>A0A1U9IL31</accession>
<evidence type="ECO:0000256" key="12">
    <source>
        <dbReference type="ARBA" id="ARBA00032240"/>
    </source>
</evidence>
<feature type="transmembrane region" description="Helical" evidence="13">
    <location>
        <begin position="71"/>
        <end position="93"/>
    </location>
</feature>